<proteinExistence type="predicted"/>
<evidence type="ECO:0000313" key="3">
    <source>
        <dbReference type="EMBL" id="QYX75199.1"/>
    </source>
</evidence>
<sequence>MSDMRAVVDRFEIEELRAEITDAVMMRDFDRVSSLFTPDGALRWPHIDKEFVGREAIRAGIEWGQGLWEFFVQNSHPGVVRLDGDTAVGRVHVQEFGRMRDGGSHLNHAVYHDSYQRTSDGWRFSERVYEVRYLDSTPLTGSPPPARVPALRMDPTQHRTKD</sequence>
<dbReference type="InterPro" id="IPR037401">
    <property type="entry name" value="SnoaL-like"/>
</dbReference>
<dbReference type="Pfam" id="PF13577">
    <property type="entry name" value="SnoaL_4"/>
    <property type="match status" value="1"/>
</dbReference>
<accession>A0ABX8XI16</accession>
<dbReference type="Gene3D" id="3.10.450.50">
    <property type="match status" value="1"/>
</dbReference>
<evidence type="ECO:0000313" key="4">
    <source>
        <dbReference type="Proteomes" id="UP000827138"/>
    </source>
</evidence>
<name>A0ABX8XI16_9ACTN</name>
<keyword evidence="4" id="KW-1185">Reference proteome</keyword>
<dbReference type="SUPFAM" id="SSF54427">
    <property type="entry name" value="NTF2-like"/>
    <property type="match status" value="1"/>
</dbReference>
<gene>
    <name evidence="3" type="ORF">K1J60_00545</name>
</gene>
<evidence type="ECO:0000256" key="1">
    <source>
        <dbReference type="SAM" id="MobiDB-lite"/>
    </source>
</evidence>
<organism evidence="3 4">
    <name type="scientific">Streptomyces akebiae</name>
    <dbReference type="NCBI Taxonomy" id="2865673"/>
    <lineage>
        <taxon>Bacteria</taxon>
        <taxon>Bacillati</taxon>
        <taxon>Actinomycetota</taxon>
        <taxon>Actinomycetes</taxon>
        <taxon>Kitasatosporales</taxon>
        <taxon>Streptomycetaceae</taxon>
        <taxon>Streptomyces</taxon>
    </lineage>
</organism>
<dbReference type="RefSeq" id="WP_220644373.1">
    <property type="nucleotide sequence ID" value="NZ_CP080647.1"/>
</dbReference>
<protein>
    <submittedName>
        <fullName evidence="3">Nuclear transport factor 2 family protein</fullName>
    </submittedName>
</protein>
<dbReference type="InterPro" id="IPR032710">
    <property type="entry name" value="NTF2-like_dom_sf"/>
</dbReference>
<evidence type="ECO:0000259" key="2">
    <source>
        <dbReference type="Pfam" id="PF13577"/>
    </source>
</evidence>
<feature type="domain" description="SnoaL-like" evidence="2">
    <location>
        <begin position="8"/>
        <end position="127"/>
    </location>
</feature>
<dbReference type="Proteomes" id="UP000827138">
    <property type="component" value="Chromosome"/>
</dbReference>
<reference evidence="3 4" key="1">
    <citation type="submission" date="2021-08" db="EMBL/GenBank/DDBJ databases">
        <authorList>
            <person name="Ping M."/>
        </authorList>
    </citation>
    <scope>NUCLEOTIDE SEQUENCE [LARGE SCALE GENOMIC DNA]</scope>
    <source>
        <strain evidence="3 4">MG28</strain>
    </source>
</reference>
<feature type="region of interest" description="Disordered" evidence="1">
    <location>
        <begin position="135"/>
        <end position="162"/>
    </location>
</feature>
<dbReference type="EMBL" id="CP080647">
    <property type="protein sequence ID" value="QYX75199.1"/>
    <property type="molecule type" value="Genomic_DNA"/>
</dbReference>